<dbReference type="InterPro" id="IPR018247">
    <property type="entry name" value="EF_Hand_1_Ca_BS"/>
</dbReference>
<protein>
    <recommendedName>
        <fullName evidence="3">Peptidase C14 caspase domain-containing protein</fullName>
    </recommendedName>
</protein>
<reference evidence="4 5" key="1">
    <citation type="journal article" date="2019" name="Int. J. Syst. Evol. Microbiol.">
        <title>The Global Catalogue of Microorganisms (GCM) 10K type strain sequencing project: providing services to taxonomists for standard genome sequencing and annotation.</title>
        <authorList>
            <consortium name="The Broad Institute Genomics Platform"/>
            <consortium name="The Broad Institute Genome Sequencing Center for Infectious Disease"/>
            <person name="Wu L."/>
            <person name="Ma J."/>
        </authorList>
    </citation>
    <scope>NUCLEOTIDE SEQUENCE [LARGE SCALE GENOMIC DNA]</scope>
    <source>
        <strain evidence="4 5">JCM 4542</strain>
    </source>
</reference>
<keyword evidence="2" id="KW-0472">Membrane</keyword>
<keyword evidence="2" id="KW-0812">Transmembrane</keyword>
<dbReference type="InterPro" id="IPR011600">
    <property type="entry name" value="Pept_C14_caspase"/>
</dbReference>
<name>A0ABN3TTV8_9ACTN</name>
<dbReference type="RefSeq" id="WP_344436242.1">
    <property type="nucleotide sequence ID" value="NZ_BAAASL010000012.1"/>
</dbReference>
<feature type="region of interest" description="Disordered" evidence="1">
    <location>
        <begin position="415"/>
        <end position="464"/>
    </location>
</feature>
<comment type="caution">
    <text evidence="4">The sequence shown here is derived from an EMBL/GenBank/DDBJ whole genome shotgun (WGS) entry which is preliminary data.</text>
</comment>
<dbReference type="Gene3D" id="3.40.50.1460">
    <property type="match status" value="1"/>
</dbReference>
<feature type="compositionally biased region" description="Basic and acidic residues" evidence="1">
    <location>
        <begin position="438"/>
        <end position="448"/>
    </location>
</feature>
<dbReference type="Pfam" id="PF00656">
    <property type="entry name" value="Peptidase_C14"/>
    <property type="match status" value="1"/>
</dbReference>
<dbReference type="SUPFAM" id="SSF52129">
    <property type="entry name" value="Caspase-like"/>
    <property type="match status" value="1"/>
</dbReference>
<feature type="transmembrane region" description="Helical" evidence="2">
    <location>
        <begin position="509"/>
        <end position="532"/>
    </location>
</feature>
<proteinExistence type="predicted"/>
<dbReference type="Proteomes" id="UP001500886">
    <property type="component" value="Unassembled WGS sequence"/>
</dbReference>
<evidence type="ECO:0000256" key="2">
    <source>
        <dbReference type="SAM" id="Phobius"/>
    </source>
</evidence>
<evidence type="ECO:0000313" key="5">
    <source>
        <dbReference type="Proteomes" id="UP001500886"/>
    </source>
</evidence>
<feature type="compositionally biased region" description="Pro residues" evidence="1">
    <location>
        <begin position="417"/>
        <end position="437"/>
    </location>
</feature>
<evidence type="ECO:0000313" key="4">
    <source>
        <dbReference type="EMBL" id="GAA2718683.1"/>
    </source>
</evidence>
<dbReference type="PROSITE" id="PS00018">
    <property type="entry name" value="EF_HAND_1"/>
    <property type="match status" value="1"/>
</dbReference>
<feature type="transmembrane region" description="Helical" evidence="2">
    <location>
        <begin position="467"/>
        <end position="489"/>
    </location>
</feature>
<evidence type="ECO:0000256" key="1">
    <source>
        <dbReference type="SAM" id="MobiDB-lite"/>
    </source>
</evidence>
<dbReference type="NCBIfam" id="NF047832">
    <property type="entry name" value="caspase_w_EACC1"/>
    <property type="match status" value="1"/>
</dbReference>
<accession>A0ABN3TTV8</accession>
<keyword evidence="5" id="KW-1185">Reference proteome</keyword>
<sequence length="587" mass="62232">MTGDRHALIVANDTYADEGLSRLRAPAQDAVALAEVLADPAIGGFDVQVVRNEPAHVVALRIEDFFCDRRRDDTLLLHLSCHGLKSVSGELYFAATDTRPERLTSTAVSAGDVRRLMSGTLARSIVLFLDCCYGGAFPKGMAARAAGDVGVLDRFEGGRSDGGRGWAVITAATGMQFAFEDNELTEARTPRPSLFTGALVRGLSTGEADRDEDGRISLDELYDYVSARVRRENPHQTPTRSVDMQGDLYIARSGHRRVVPAPVPDPVRAAMTSDDIFTRRGAIAELRSCLESTDLPVAAGARDALAEMARKDIRSVATEAGRVLDEMALRARPDRLEFAAVPRGTPAPHGTVQLLGPPLARAAVVRPTEDWLRVMDSPEGLDVSVDTSRTGRFSGDVVLKGAGGEAVVHVDAEVVAAPPPPPDVPPGRTPQPSPQPAPERRREAEHPQGQEPPRAPRPAHRAQRATGLAAAAAVLGLTSVITFVVAAVAASDAVRNRVVEGGTQLEDQVAAAGMLTPLNWSITTAMLALIAVPLARRALTPPGGTVPSGRPARLTSFLCRTAKAFAIPALVLAVTVLVAFLVAAHYA</sequence>
<dbReference type="EMBL" id="BAAASL010000012">
    <property type="protein sequence ID" value="GAA2718683.1"/>
    <property type="molecule type" value="Genomic_DNA"/>
</dbReference>
<evidence type="ECO:0000259" key="3">
    <source>
        <dbReference type="Pfam" id="PF00656"/>
    </source>
</evidence>
<organism evidence="4 5">
    <name type="scientific">Streptomyces luteosporeus</name>
    <dbReference type="NCBI Taxonomy" id="173856"/>
    <lineage>
        <taxon>Bacteria</taxon>
        <taxon>Bacillati</taxon>
        <taxon>Actinomycetota</taxon>
        <taxon>Actinomycetes</taxon>
        <taxon>Kitasatosporales</taxon>
        <taxon>Streptomycetaceae</taxon>
        <taxon>Streptomyces</taxon>
    </lineage>
</organism>
<feature type="transmembrane region" description="Helical" evidence="2">
    <location>
        <begin position="564"/>
        <end position="586"/>
    </location>
</feature>
<gene>
    <name evidence="4" type="ORF">GCM10010315_34640</name>
</gene>
<dbReference type="InterPro" id="IPR029030">
    <property type="entry name" value="Caspase-like_dom_sf"/>
</dbReference>
<feature type="domain" description="Peptidase C14 caspase" evidence="3">
    <location>
        <begin position="5"/>
        <end position="248"/>
    </location>
</feature>
<keyword evidence="2" id="KW-1133">Transmembrane helix</keyword>